<proteinExistence type="predicted"/>
<dbReference type="AlphaFoldDB" id="A0A532V7F0"/>
<reference evidence="1 2" key="1">
    <citation type="submission" date="2017-06" db="EMBL/GenBank/DDBJ databases">
        <title>Novel microbial phyla capable of carbon fixation and sulfur reduction in deep-sea sediments.</title>
        <authorList>
            <person name="Huang J."/>
            <person name="Baker B."/>
            <person name="Wang Y."/>
        </authorList>
    </citation>
    <scope>NUCLEOTIDE SEQUENCE [LARGE SCALE GENOMIC DNA]</scope>
    <source>
        <strain evidence="1">B3_TA06</strain>
    </source>
</reference>
<evidence type="ECO:0000313" key="2">
    <source>
        <dbReference type="Proteomes" id="UP000317778"/>
    </source>
</evidence>
<organism evidence="1 2">
    <name type="scientific">candidate division TA06 bacterium B3_TA06</name>
    <dbReference type="NCBI Taxonomy" id="2012487"/>
    <lineage>
        <taxon>Bacteria</taxon>
        <taxon>Bacteria division TA06</taxon>
    </lineage>
</organism>
<accession>A0A532V7F0</accession>
<sequence>MVDEVYLHATRMIITGAEENPSQPSYELSDVILPSSGLYSTRFDERGTLTLYEGRSGRRVRRPMVVHGDLELDLSDLPAGVYFGIYRPEEGRQQAQKIIKR</sequence>
<dbReference type="EMBL" id="NJBO01000006">
    <property type="protein sequence ID" value="TKJ43128.1"/>
    <property type="molecule type" value="Genomic_DNA"/>
</dbReference>
<protein>
    <recommendedName>
        <fullName evidence="3">Secretion system C-terminal sorting domain-containing protein</fullName>
    </recommendedName>
</protein>
<evidence type="ECO:0000313" key="1">
    <source>
        <dbReference type="EMBL" id="TKJ43128.1"/>
    </source>
</evidence>
<name>A0A532V7F0_UNCT6</name>
<gene>
    <name evidence="1" type="ORF">CEE36_05100</name>
</gene>
<dbReference type="Proteomes" id="UP000317778">
    <property type="component" value="Unassembled WGS sequence"/>
</dbReference>
<evidence type="ECO:0008006" key="3">
    <source>
        <dbReference type="Google" id="ProtNLM"/>
    </source>
</evidence>
<comment type="caution">
    <text evidence="1">The sequence shown here is derived from an EMBL/GenBank/DDBJ whole genome shotgun (WGS) entry which is preliminary data.</text>
</comment>